<evidence type="ECO:0000313" key="9">
    <source>
        <dbReference type="Proteomes" id="UP000272888"/>
    </source>
</evidence>
<keyword evidence="9" id="KW-1185">Reference proteome</keyword>
<feature type="transmembrane region" description="Helical" evidence="6">
    <location>
        <begin position="210"/>
        <end position="232"/>
    </location>
</feature>
<keyword evidence="2" id="KW-1003">Cell membrane</keyword>
<feature type="transmembrane region" description="Helical" evidence="6">
    <location>
        <begin position="244"/>
        <end position="264"/>
    </location>
</feature>
<feature type="transmembrane region" description="Helical" evidence="6">
    <location>
        <begin position="284"/>
        <end position="306"/>
    </location>
</feature>
<proteinExistence type="predicted"/>
<evidence type="ECO:0000256" key="5">
    <source>
        <dbReference type="ARBA" id="ARBA00023136"/>
    </source>
</evidence>
<dbReference type="Gene3D" id="1.20.1640.10">
    <property type="entry name" value="Multidrug efflux transporter AcrB transmembrane domain"/>
    <property type="match status" value="1"/>
</dbReference>
<gene>
    <name evidence="8" type="ORF">D7V93_32310</name>
</gene>
<dbReference type="InterPro" id="IPR004869">
    <property type="entry name" value="MMPL_dom"/>
</dbReference>
<organism evidence="8 9">
    <name type="scientific">Corallococcus llansteffanensis</name>
    <dbReference type="NCBI Taxonomy" id="2316731"/>
    <lineage>
        <taxon>Bacteria</taxon>
        <taxon>Pseudomonadati</taxon>
        <taxon>Myxococcota</taxon>
        <taxon>Myxococcia</taxon>
        <taxon>Myxococcales</taxon>
        <taxon>Cystobacterineae</taxon>
        <taxon>Myxococcaceae</taxon>
        <taxon>Corallococcus</taxon>
    </lineage>
</organism>
<comment type="subcellular location">
    <subcellularLocation>
        <location evidence="1">Cell membrane</location>
        <topology evidence="1">Multi-pass membrane protein</topology>
    </subcellularLocation>
</comment>
<evidence type="ECO:0000256" key="4">
    <source>
        <dbReference type="ARBA" id="ARBA00022989"/>
    </source>
</evidence>
<dbReference type="PROSITE" id="PS50156">
    <property type="entry name" value="SSD"/>
    <property type="match status" value="1"/>
</dbReference>
<evidence type="ECO:0000256" key="6">
    <source>
        <dbReference type="SAM" id="Phobius"/>
    </source>
</evidence>
<evidence type="ECO:0000313" key="8">
    <source>
        <dbReference type="EMBL" id="RKH49137.1"/>
    </source>
</evidence>
<dbReference type="RefSeq" id="WP_147451454.1">
    <property type="nucleotide sequence ID" value="NZ_RAWB01000472.1"/>
</dbReference>
<feature type="domain" description="SSD" evidence="7">
    <location>
        <begin position="210"/>
        <end position="339"/>
    </location>
</feature>
<keyword evidence="5 6" id="KW-0472">Membrane</keyword>
<keyword evidence="4 6" id="KW-1133">Transmembrane helix</keyword>
<protein>
    <submittedName>
        <fullName evidence="8">MMPL family transporter</fullName>
    </submittedName>
</protein>
<dbReference type="AlphaFoldDB" id="A0A3A8NXP6"/>
<dbReference type="PANTHER" id="PTHR33406">
    <property type="entry name" value="MEMBRANE PROTEIN MJ1562-RELATED"/>
    <property type="match status" value="1"/>
</dbReference>
<reference evidence="9" key="1">
    <citation type="submission" date="2018-09" db="EMBL/GenBank/DDBJ databases">
        <authorList>
            <person name="Livingstone P.G."/>
            <person name="Whitworth D.E."/>
        </authorList>
    </citation>
    <scope>NUCLEOTIDE SEQUENCE [LARGE SCALE GENOMIC DNA]</scope>
    <source>
        <strain evidence="9">CA051B</strain>
    </source>
</reference>
<dbReference type="Pfam" id="PF03176">
    <property type="entry name" value="MMPL"/>
    <property type="match status" value="1"/>
</dbReference>
<dbReference type="EMBL" id="RAWB01000472">
    <property type="protein sequence ID" value="RKH49137.1"/>
    <property type="molecule type" value="Genomic_DNA"/>
</dbReference>
<feature type="non-terminal residue" evidence="8">
    <location>
        <position position="375"/>
    </location>
</feature>
<dbReference type="PANTHER" id="PTHR33406:SF13">
    <property type="entry name" value="MEMBRANE PROTEIN YDFJ"/>
    <property type="match status" value="1"/>
</dbReference>
<feature type="transmembrane region" description="Helical" evidence="6">
    <location>
        <begin position="318"/>
        <end position="340"/>
    </location>
</feature>
<evidence type="ECO:0000256" key="3">
    <source>
        <dbReference type="ARBA" id="ARBA00022692"/>
    </source>
</evidence>
<evidence type="ECO:0000256" key="2">
    <source>
        <dbReference type="ARBA" id="ARBA00022475"/>
    </source>
</evidence>
<dbReference type="InterPro" id="IPR050545">
    <property type="entry name" value="Mycobact_MmpL"/>
</dbReference>
<comment type="caution">
    <text evidence="8">The sequence shown here is derived from an EMBL/GenBank/DDBJ whole genome shotgun (WGS) entry which is preliminary data.</text>
</comment>
<evidence type="ECO:0000256" key="1">
    <source>
        <dbReference type="ARBA" id="ARBA00004651"/>
    </source>
</evidence>
<name>A0A3A8NXP6_9BACT</name>
<dbReference type="GO" id="GO:0005886">
    <property type="term" value="C:plasma membrane"/>
    <property type="evidence" value="ECO:0007669"/>
    <property type="project" value="UniProtKB-SubCell"/>
</dbReference>
<evidence type="ECO:0000259" key="7">
    <source>
        <dbReference type="PROSITE" id="PS50156"/>
    </source>
</evidence>
<sequence length="375" mass="39450">MSDPAGAAASLFTRLAGGVHRHRGRVLGGAGVLLALAVWALLQGGHLTTGTIEGTESARAEALARGAAAGANDQTLAVIFHRDDWTTDEPRFSQAVASVLARVEQLPEVESVVSPVGAPEAFRARFVAKTGHDLLALVRLKGGEREATAAFPAVREALEAPGFQTTLTGKVAFVAALNELLEHDLLRAELLSFPLALLVLLWVFRTVVAAMLPLVVGGLAVLCGMAGVLLLSRVTNMAQYTLNVVSLIGLGVAIDYSLFIVSRFRAELAEGLTTEQALRRTLDTAGRAVAFSGLAVTVGLGGLLFFRGSYLSAMGLGGALVVAFAVLFALTVLPALLSWLGPRVDKGRLPFARGAGRGGLWHALATWVMRHPWRV</sequence>
<keyword evidence="3 6" id="KW-0812">Transmembrane</keyword>
<dbReference type="SUPFAM" id="SSF82866">
    <property type="entry name" value="Multidrug efflux transporter AcrB transmembrane domain"/>
    <property type="match status" value="1"/>
</dbReference>
<dbReference type="Proteomes" id="UP000272888">
    <property type="component" value="Unassembled WGS sequence"/>
</dbReference>
<accession>A0A3A8NXP6</accession>
<dbReference type="InterPro" id="IPR000731">
    <property type="entry name" value="SSD"/>
</dbReference>